<feature type="transmembrane region" description="Helical" evidence="5">
    <location>
        <begin position="225"/>
        <end position="246"/>
    </location>
</feature>
<comment type="caution">
    <text evidence="7">The sequence shown here is derived from an EMBL/GenBank/DDBJ whole genome shotgun (WGS) entry which is preliminary data.</text>
</comment>
<evidence type="ECO:0000256" key="5">
    <source>
        <dbReference type="SAM" id="Phobius"/>
    </source>
</evidence>
<accession>A0ABV8WT91</accession>
<feature type="domain" description="ABC-2 type transporter transmembrane" evidence="6">
    <location>
        <begin position="22"/>
        <end position="356"/>
    </location>
</feature>
<dbReference type="EMBL" id="JBHSDT010000004">
    <property type="protein sequence ID" value="MFC4402467.1"/>
    <property type="molecule type" value="Genomic_DNA"/>
</dbReference>
<comment type="subcellular location">
    <subcellularLocation>
        <location evidence="1">Membrane</location>
        <topology evidence="1">Multi-pass membrane protein</topology>
    </subcellularLocation>
</comment>
<gene>
    <name evidence="7" type="ORF">ACFOY7_05225</name>
</gene>
<reference evidence="8" key="1">
    <citation type="journal article" date="2019" name="Int. J. Syst. Evol. Microbiol.">
        <title>The Global Catalogue of Microorganisms (GCM) 10K type strain sequencing project: providing services to taxonomists for standard genome sequencing and annotation.</title>
        <authorList>
            <consortium name="The Broad Institute Genomics Platform"/>
            <consortium name="The Broad Institute Genome Sequencing Center for Infectious Disease"/>
            <person name="Wu L."/>
            <person name="Ma J."/>
        </authorList>
    </citation>
    <scope>NUCLEOTIDE SEQUENCE [LARGE SCALE GENOMIC DNA]</scope>
    <source>
        <strain evidence="8">CCUG 37865</strain>
    </source>
</reference>
<dbReference type="Proteomes" id="UP001595882">
    <property type="component" value="Unassembled WGS sequence"/>
</dbReference>
<evidence type="ECO:0000256" key="2">
    <source>
        <dbReference type="ARBA" id="ARBA00022692"/>
    </source>
</evidence>
<name>A0ABV8WT91_9BACI</name>
<keyword evidence="3 5" id="KW-1133">Transmembrane helix</keyword>
<evidence type="ECO:0000256" key="3">
    <source>
        <dbReference type="ARBA" id="ARBA00022989"/>
    </source>
</evidence>
<sequence length="380" mass="42292">MKTFKAFFKSAPTFAGIGIAVAFLLIFFIVWLTAYDGVTDRVDKLKVGIINNDPAFESNLLTDQMPFTTTSFSSFEKGKEEINNRKVQMLIVIPENFTAAIATDEGSIQYYINQAVPSLTKQTMENAANQINEQINGHVFELKKEQLSNVPETMMKSGMESLSLQSVRPEIIKLNETEGFAANMIPLLIILASFVGSMLLSLNLLTVTQKLTLTFNKWSILFSRLLIQLIVSIALAILSVSLLVLFGFEIHVSIIEILLFQTFVYLSFLCMTQMFTVLFGIAGMLLNIISFSIQLVTAGVLVPRSLLSETYQFYSNIFPATYGASGYFSIIYGGMNLAAEMKILIFIVLITFAITAMKVLFVREKKEVALNEVSNAENPV</sequence>
<dbReference type="InterPro" id="IPR013525">
    <property type="entry name" value="ABC2_TM"/>
</dbReference>
<dbReference type="Gene3D" id="3.40.1710.10">
    <property type="entry name" value="abc type-2 transporter like domain"/>
    <property type="match status" value="1"/>
</dbReference>
<feature type="transmembrane region" description="Helical" evidence="5">
    <location>
        <begin position="184"/>
        <end position="205"/>
    </location>
</feature>
<dbReference type="Pfam" id="PF12698">
    <property type="entry name" value="ABC2_membrane_3"/>
    <property type="match status" value="1"/>
</dbReference>
<keyword evidence="8" id="KW-1185">Reference proteome</keyword>
<evidence type="ECO:0000256" key="4">
    <source>
        <dbReference type="ARBA" id="ARBA00023136"/>
    </source>
</evidence>
<proteinExistence type="predicted"/>
<feature type="transmembrane region" description="Helical" evidence="5">
    <location>
        <begin position="277"/>
        <end position="301"/>
    </location>
</feature>
<dbReference type="PANTHER" id="PTHR43077">
    <property type="entry name" value="TRANSPORT PERMEASE YVFS-RELATED"/>
    <property type="match status" value="1"/>
</dbReference>
<protein>
    <submittedName>
        <fullName evidence="7">YhgE/Pip domain-containing protein</fullName>
    </submittedName>
</protein>
<feature type="transmembrane region" description="Helical" evidence="5">
    <location>
        <begin position="343"/>
        <end position="361"/>
    </location>
</feature>
<dbReference type="InterPro" id="IPR051328">
    <property type="entry name" value="T7SS_ABC-Transporter"/>
</dbReference>
<organism evidence="7 8">
    <name type="scientific">Gracilibacillus xinjiangensis</name>
    <dbReference type="NCBI Taxonomy" id="1193282"/>
    <lineage>
        <taxon>Bacteria</taxon>
        <taxon>Bacillati</taxon>
        <taxon>Bacillota</taxon>
        <taxon>Bacilli</taxon>
        <taxon>Bacillales</taxon>
        <taxon>Bacillaceae</taxon>
        <taxon>Gracilibacillus</taxon>
    </lineage>
</organism>
<evidence type="ECO:0000259" key="6">
    <source>
        <dbReference type="Pfam" id="PF12698"/>
    </source>
</evidence>
<evidence type="ECO:0000313" key="7">
    <source>
        <dbReference type="EMBL" id="MFC4402467.1"/>
    </source>
</evidence>
<dbReference type="RefSeq" id="WP_390250087.1">
    <property type="nucleotide sequence ID" value="NZ_JBHSDT010000004.1"/>
</dbReference>
<evidence type="ECO:0000256" key="1">
    <source>
        <dbReference type="ARBA" id="ARBA00004141"/>
    </source>
</evidence>
<keyword evidence="4 5" id="KW-0472">Membrane</keyword>
<evidence type="ECO:0000313" key="8">
    <source>
        <dbReference type="Proteomes" id="UP001595882"/>
    </source>
</evidence>
<dbReference type="PANTHER" id="PTHR43077:SF5">
    <property type="entry name" value="PHAGE INFECTION PROTEIN"/>
    <property type="match status" value="1"/>
</dbReference>
<keyword evidence="2 5" id="KW-0812">Transmembrane</keyword>
<feature type="transmembrane region" description="Helical" evidence="5">
    <location>
        <begin position="12"/>
        <end position="34"/>
    </location>
</feature>
<feature type="transmembrane region" description="Helical" evidence="5">
    <location>
        <begin position="252"/>
        <end position="270"/>
    </location>
</feature>